<dbReference type="GO" id="GO:0005759">
    <property type="term" value="C:mitochondrial matrix"/>
    <property type="evidence" value="ECO:0007669"/>
    <property type="project" value="TreeGrafter"/>
</dbReference>
<dbReference type="GO" id="GO:1901259">
    <property type="term" value="P:chloroplast rRNA processing"/>
    <property type="evidence" value="ECO:0007669"/>
    <property type="project" value="TreeGrafter"/>
</dbReference>
<organism evidence="1 2">
    <name type="scientific">Trifolium subterraneum</name>
    <name type="common">Subterranean clover</name>
    <dbReference type="NCBI Taxonomy" id="3900"/>
    <lineage>
        <taxon>Eukaryota</taxon>
        <taxon>Viridiplantae</taxon>
        <taxon>Streptophyta</taxon>
        <taxon>Embryophyta</taxon>
        <taxon>Tracheophyta</taxon>
        <taxon>Spermatophyta</taxon>
        <taxon>Magnoliopsida</taxon>
        <taxon>eudicotyledons</taxon>
        <taxon>Gunneridae</taxon>
        <taxon>Pentapetalae</taxon>
        <taxon>rosids</taxon>
        <taxon>fabids</taxon>
        <taxon>Fabales</taxon>
        <taxon>Fabaceae</taxon>
        <taxon>Papilionoideae</taxon>
        <taxon>50 kb inversion clade</taxon>
        <taxon>NPAAA clade</taxon>
        <taxon>Hologalegina</taxon>
        <taxon>IRL clade</taxon>
        <taxon>Trifolieae</taxon>
        <taxon>Trifolium</taxon>
    </lineage>
</organism>
<dbReference type="PANTHER" id="PTHR21228:SF40">
    <property type="entry name" value="LD45607P"/>
    <property type="match status" value="1"/>
</dbReference>
<dbReference type="GO" id="GO:0000963">
    <property type="term" value="P:mitochondrial RNA processing"/>
    <property type="evidence" value="ECO:0007669"/>
    <property type="project" value="TreeGrafter"/>
</dbReference>
<dbReference type="GO" id="GO:0003723">
    <property type="term" value="F:RNA binding"/>
    <property type="evidence" value="ECO:0007669"/>
    <property type="project" value="TreeGrafter"/>
</dbReference>
<dbReference type="GO" id="GO:0044528">
    <property type="term" value="P:regulation of mitochondrial mRNA stability"/>
    <property type="evidence" value="ECO:0007669"/>
    <property type="project" value="TreeGrafter"/>
</dbReference>
<dbReference type="OrthoDB" id="552009at2759"/>
<accession>A0A2Z6MZV3</accession>
<dbReference type="InterPro" id="IPR050870">
    <property type="entry name" value="FAST_kinase"/>
</dbReference>
<proteinExistence type="predicted"/>
<dbReference type="PANTHER" id="PTHR21228">
    <property type="entry name" value="FAST LEU-RICH DOMAIN-CONTAINING"/>
    <property type="match status" value="1"/>
</dbReference>
<evidence type="ECO:0008006" key="3">
    <source>
        <dbReference type="Google" id="ProtNLM"/>
    </source>
</evidence>
<keyword evidence="2" id="KW-1185">Reference proteome</keyword>
<dbReference type="EMBL" id="DF973390">
    <property type="protein sequence ID" value="GAU29215.1"/>
    <property type="molecule type" value="Genomic_DNA"/>
</dbReference>
<dbReference type="AlphaFoldDB" id="A0A2Z6MZV3"/>
<evidence type="ECO:0000313" key="2">
    <source>
        <dbReference type="Proteomes" id="UP000242715"/>
    </source>
</evidence>
<sequence>MEGLLLNSLVNQSCLKPFGFTPRVSCNFTVITRTWSLDRKLGCARFDRDSAAGARIARIIALDSDDNGEVALESIKSNGMVHEMEDLVTVKKKKKKAKKKLVSKKKTDKKIEFSRISHHRDEFNINKEIIECQTAEDVLDVAYKRIVVVAKGLSPLPVSPVNIATALHRIARNMEKVSMMKPRRLAFARKKEMSMLVGIAMTALPHCSAQQISTIAWALSKVGGELLYFSEMDKIAEIALTKVKELKSQNIANIARAFALLQHSAPDLFSELSKRASEIIHTFKGEELAQLLWAFASLYEPANSILDSLDKLFKCHSHLRSFIVEKTSNSHEQISVESVDRNGDSTLLTLRWDELGTIAWSYAVFGQLNRIFFSYVWKILSHFEEQKVSEMFSKHIMFASQVHLVNQCLKLEFPHLQLSLCGELENKVVCAGRFNPKITSSFQKEVVRLLVSTGLEWVEEYVVDGYTLDVVIVDKKIALEIDGVPLGHTMLKRRYITAAGWKLWDELQGGFGKMEYLRDTLNEINLNNRLSQFSGISDRRKEFNLNKAIIDSQTAEHVLDVTHETVVAVAKGLSPSPLSALNIAIALHRIAKNMQKVSMRKTQRLAFARRKEMSMLVSVAMTALPECSAQDISNIAWALSKVGGELLYFSEMDRIAEIALTKVEELNSQNIAYIAAAFASMQHSASDLFTELSKRASEIIHSFKGQELARLLWAFSSLYEPADPMLDSLDKLFKSRSQLRSFIVEKTSNSYEQISVESVDQNGNSTSLSLSRDQLGTIAWSYAVFGQMHRSFFSYVWKTLGHFEEDSDLFSKNVMFSSRVHLVNQCLKIECPHLQLSLCGELENKVVCAGNTKRFNQKITSLVQKEVVHLLVSSGLEWVKEYVVDGLALDAVIVDKKLALEIDGVPLGHTMLKRRYITAAGWKLVSLSYQEASSLIS</sequence>
<gene>
    <name evidence="1" type="ORF">TSUD_362050</name>
</gene>
<reference evidence="2" key="1">
    <citation type="journal article" date="2017" name="Front. Plant Sci.">
        <title>Climate Clever Clovers: New Paradigm to Reduce the Environmental Footprint of Ruminants by Breeding Low Methanogenic Forages Utilizing Haplotype Variation.</title>
        <authorList>
            <person name="Kaur P."/>
            <person name="Appels R."/>
            <person name="Bayer P.E."/>
            <person name="Keeble-Gagnere G."/>
            <person name="Wang J."/>
            <person name="Hirakawa H."/>
            <person name="Shirasawa K."/>
            <person name="Vercoe P."/>
            <person name="Stefanova K."/>
            <person name="Durmic Z."/>
            <person name="Nichols P."/>
            <person name="Revell C."/>
            <person name="Isobe S.N."/>
            <person name="Edwards D."/>
            <person name="Erskine W."/>
        </authorList>
    </citation>
    <scope>NUCLEOTIDE SEQUENCE [LARGE SCALE GENOMIC DNA]</scope>
    <source>
        <strain evidence="2">cv. Daliak</strain>
    </source>
</reference>
<dbReference type="Proteomes" id="UP000242715">
    <property type="component" value="Unassembled WGS sequence"/>
</dbReference>
<protein>
    <recommendedName>
        <fullName evidence="3">RAP domain-containing protein</fullName>
    </recommendedName>
</protein>
<evidence type="ECO:0000313" key="1">
    <source>
        <dbReference type="EMBL" id="GAU29215.1"/>
    </source>
</evidence>
<dbReference type="GO" id="GO:0009507">
    <property type="term" value="C:chloroplast"/>
    <property type="evidence" value="ECO:0007669"/>
    <property type="project" value="TreeGrafter"/>
</dbReference>
<dbReference type="GO" id="GO:0035770">
    <property type="term" value="C:ribonucleoprotein granule"/>
    <property type="evidence" value="ECO:0007669"/>
    <property type="project" value="TreeGrafter"/>
</dbReference>
<name>A0A2Z6MZV3_TRISU</name>